<dbReference type="HOGENOM" id="CLU_084129_0_0_9"/>
<keyword evidence="2" id="KW-1185">Reference proteome</keyword>
<dbReference type="RefSeq" id="WP_044940993.1">
    <property type="nucleotide sequence ID" value="NZ_KN174163.1"/>
</dbReference>
<sequence>MYEQNTSMVAANEQNKFLLPAMVEGDFSRDEIAEDADGLQMMSFQRVKIPAGGALQFEVPTEDPDNPDYTRTLEGIILYNHSAYTLWPEGSEYDEDTKPLCSSVDGKTGIGVPGGACATCPMNAYGSAKDGGRGKACKNMRHLYLLRSGEYMPLLVSLPPTSIRPFKEFLNRAFVYRQRATYGSLVQIGLKKDSNGSNDYSVATFRLLRDFQGEELAQIRAYANVFKEQIKAINIQRALINEEQQTNDCDYEIPESATAAPASDGSYVVGEINGDYEQLPA</sequence>
<reference evidence="1 2" key="1">
    <citation type="submission" date="2011-08" db="EMBL/GenBank/DDBJ databases">
        <title>The Genome Sequence of Clostridium orbiscindens 1_3_50AFAA.</title>
        <authorList>
            <consortium name="The Broad Institute Genome Sequencing Platform"/>
            <person name="Earl A."/>
            <person name="Ward D."/>
            <person name="Feldgarden M."/>
            <person name="Gevers D."/>
            <person name="Daigneault M."/>
            <person name="Strauss J."/>
            <person name="Allen-Vercoe E."/>
            <person name="Young S.K."/>
            <person name="Zeng Q."/>
            <person name="Gargeya S."/>
            <person name="Fitzgerald M."/>
            <person name="Haas B."/>
            <person name="Abouelleil A."/>
            <person name="Alvarado L."/>
            <person name="Arachchi H.M."/>
            <person name="Berlin A."/>
            <person name="Brown A."/>
            <person name="Chapman S.B."/>
            <person name="Chen Z."/>
            <person name="Dunbar C."/>
            <person name="Freedman E."/>
            <person name="Gearin G."/>
            <person name="Gellesch M."/>
            <person name="Goldberg J."/>
            <person name="Griggs A."/>
            <person name="Gujja S."/>
            <person name="Heiman D."/>
            <person name="Howarth C."/>
            <person name="Larson L."/>
            <person name="Lui A."/>
            <person name="MacDonald P.J.P."/>
            <person name="Montmayeur A."/>
            <person name="Murphy C."/>
            <person name="Neiman D."/>
            <person name="Pearson M."/>
            <person name="Priest M."/>
            <person name="Roberts A."/>
            <person name="Saif S."/>
            <person name="Shea T."/>
            <person name="Shenoy N."/>
            <person name="Sisk P."/>
            <person name="Stolte C."/>
            <person name="Sykes S."/>
            <person name="Wortman J."/>
            <person name="Nusbaum C."/>
            <person name="Birren B."/>
        </authorList>
    </citation>
    <scope>NUCLEOTIDE SEQUENCE [LARGE SCALE GENOMIC DNA]</scope>
    <source>
        <strain evidence="1 2">1_3_50AFAA</strain>
    </source>
</reference>
<accession>A0A096B956</accession>
<evidence type="ECO:0000313" key="2">
    <source>
        <dbReference type="Proteomes" id="UP000029585"/>
    </source>
</evidence>
<dbReference type="AlphaFoldDB" id="A0A096B956"/>
<evidence type="ECO:0000313" key="1">
    <source>
        <dbReference type="EMBL" id="KGF55595.1"/>
    </source>
</evidence>
<dbReference type="eggNOG" id="ENOG502Z7MH">
    <property type="taxonomic scope" value="Bacteria"/>
</dbReference>
<name>A0A096B956_FLAPL</name>
<organism evidence="1 2">
    <name type="scientific">Flavonifractor plautii 1_3_50AFAA</name>
    <dbReference type="NCBI Taxonomy" id="742738"/>
    <lineage>
        <taxon>Bacteria</taxon>
        <taxon>Bacillati</taxon>
        <taxon>Bacillota</taxon>
        <taxon>Clostridia</taxon>
        <taxon>Eubacteriales</taxon>
        <taxon>Oscillospiraceae</taxon>
        <taxon>Flavonifractor</taxon>
    </lineage>
</organism>
<gene>
    <name evidence="1" type="ORF">HMPREF9460_01908</name>
</gene>
<proteinExistence type="predicted"/>
<dbReference type="PATRIC" id="fig|742738.3.peg.1957"/>
<dbReference type="Proteomes" id="UP000029585">
    <property type="component" value="Unassembled WGS sequence"/>
</dbReference>
<dbReference type="EMBL" id="ADLO01000056">
    <property type="protein sequence ID" value="KGF55595.1"/>
    <property type="molecule type" value="Genomic_DNA"/>
</dbReference>
<comment type="caution">
    <text evidence="1">The sequence shown here is derived from an EMBL/GenBank/DDBJ whole genome shotgun (WGS) entry which is preliminary data.</text>
</comment>
<protein>
    <submittedName>
        <fullName evidence="1">Uncharacterized protein</fullName>
    </submittedName>
</protein>